<keyword evidence="2" id="KW-1185">Reference proteome</keyword>
<name>A0ABY4EKU0_9BACI</name>
<dbReference type="RefSeq" id="WP_244711534.1">
    <property type="nucleotide sequence ID" value="NZ_CP095073.1"/>
</dbReference>
<dbReference type="EMBL" id="CP095073">
    <property type="protein sequence ID" value="UOQ45084.1"/>
    <property type="molecule type" value="Genomic_DNA"/>
</dbReference>
<evidence type="ECO:0000313" key="2">
    <source>
        <dbReference type="Proteomes" id="UP000831787"/>
    </source>
</evidence>
<dbReference type="Proteomes" id="UP000831787">
    <property type="component" value="Chromosome"/>
</dbReference>
<proteinExistence type="predicted"/>
<reference evidence="1 2" key="1">
    <citation type="submission" date="2022-04" db="EMBL/GenBank/DDBJ databases">
        <title>Halobacillus sp. isolated from saltern.</title>
        <authorList>
            <person name="Won M."/>
            <person name="Lee C.-M."/>
            <person name="Woen H.-Y."/>
            <person name="Kwon S.-W."/>
        </authorList>
    </citation>
    <scope>NUCLEOTIDE SEQUENCE [LARGE SCALE GENOMIC DNA]</scope>
    <source>
        <strain evidence="1 2">SSBR10-3</strain>
    </source>
</reference>
<protein>
    <submittedName>
        <fullName evidence="1">Uncharacterized protein</fullName>
    </submittedName>
</protein>
<gene>
    <name evidence="1" type="ORF">MUN89_03780</name>
</gene>
<organism evidence="1 2">
    <name type="scientific">Halobacillus salinarum</name>
    <dbReference type="NCBI Taxonomy" id="2932257"/>
    <lineage>
        <taxon>Bacteria</taxon>
        <taxon>Bacillati</taxon>
        <taxon>Bacillota</taxon>
        <taxon>Bacilli</taxon>
        <taxon>Bacillales</taxon>
        <taxon>Bacillaceae</taxon>
        <taxon>Halobacillus</taxon>
    </lineage>
</organism>
<accession>A0ABY4EKU0</accession>
<sequence length="147" mass="17109">MSLFQKKPSSLSERVSEVENKLKQLRSQEVHMKRQLEKAAAPHDFLSEIEIKQYIDQTIQKQTSVLYKKLSSQLNRKLHVIETEVKEIKEKLNSTDCQRNQSPSIYVDQLFLEKFENVNNIEQIGVRDLSGQLNIGTSHNSPRQNED</sequence>
<evidence type="ECO:0000313" key="1">
    <source>
        <dbReference type="EMBL" id="UOQ45084.1"/>
    </source>
</evidence>